<evidence type="ECO:0000313" key="1">
    <source>
        <dbReference type="EMBL" id="NMM93916.1"/>
    </source>
</evidence>
<dbReference type="Proteomes" id="UP000532194">
    <property type="component" value="Unassembled WGS sequence"/>
</dbReference>
<dbReference type="RefSeq" id="WP_169171967.1">
    <property type="nucleotide sequence ID" value="NZ_JAAIII010000003.1"/>
</dbReference>
<proteinExistence type="predicted"/>
<accession>A0A7Y0HSE2</accession>
<organism evidence="1 2">
    <name type="scientific">Bifidobacterium oedipodis</name>
    <dbReference type="NCBI Taxonomy" id="2675322"/>
    <lineage>
        <taxon>Bacteria</taxon>
        <taxon>Bacillati</taxon>
        <taxon>Actinomycetota</taxon>
        <taxon>Actinomycetes</taxon>
        <taxon>Bifidobacteriales</taxon>
        <taxon>Bifidobacteriaceae</taxon>
        <taxon>Bifidobacterium</taxon>
    </lineage>
</organism>
<dbReference type="EMBL" id="JAAIII010000003">
    <property type="protein sequence ID" value="NMM93916.1"/>
    <property type="molecule type" value="Genomic_DNA"/>
</dbReference>
<gene>
    <name evidence="1" type="ORF">G1C95_1103</name>
</gene>
<name>A0A7Y0HSE2_9BIFI</name>
<dbReference type="AlphaFoldDB" id="A0A7Y0HSE2"/>
<evidence type="ECO:0000313" key="2">
    <source>
        <dbReference type="Proteomes" id="UP000532194"/>
    </source>
</evidence>
<keyword evidence="2" id="KW-1185">Reference proteome</keyword>
<protein>
    <submittedName>
        <fullName evidence="1">Uncharacterized protein</fullName>
    </submittedName>
</protein>
<comment type="caution">
    <text evidence="1">The sequence shown here is derived from an EMBL/GenBank/DDBJ whole genome shotgun (WGS) entry which is preliminary data.</text>
</comment>
<sequence>MSIAGTEAKEYADAHSDGDPFRWIAHMEGYVAGRCAEPTEAEIEDAALAIRHGRKVSDGLSMNICREYARIALNAARRRIQL</sequence>
<reference evidence="1 2" key="1">
    <citation type="submission" date="2020-02" db="EMBL/GenBank/DDBJ databases">
        <title>Characterization of phylogenetic diversity of novel bifidobacterial species isolated in Czech ZOOs.</title>
        <authorList>
            <person name="Lugli G.A."/>
            <person name="Vera N.B."/>
            <person name="Ventura M."/>
        </authorList>
    </citation>
    <scope>NUCLEOTIDE SEQUENCE [LARGE SCALE GENOMIC DNA]</scope>
    <source>
        <strain evidence="1 2">DSM 109957</strain>
    </source>
</reference>